<proteinExistence type="predicted"/>
<name>A0ACC5MCA0_9PSED</name>
<dbReference type="EMBL" id="JACHVR010000001">
    <property type="protein sequence ID" value="MBB2886273.1"/>
    <property type="molecule type" value="Genomic_DNA"/>
</dbReference>
<keyword evidence="2" id="KW-1185">Reference proteome</keyword>
<gene>
    <name evidence="1" type="ORF">FHR69_002139</name>
</gene>
<dbReference type="Proteomes" id="UP000589818">
    <property type="component" value="Unassembled WGS sequence"/>
</dbReference>
<comment type="caution">
    <text evidence="1">The sequence shown here is derived from an EMBL/GenBank/DDBJ whole genome shotgun (WGS) entry which is preliminary data.</text>
</comment>
<evidence type="ECO:0000313" key="2">
    <source>
        <dbReference type="Proteomes" id="UP000589818"/>
    </source>
</evidence>
<protein>
    <submittedName>
        <fullName evidence="1">Uncharacterized protein</fullName>
    </submittedName>
</protein>
<evidence type="ECO:0000313" key="1">
    <source>
        <dbReference type="EMBL" id="MBB2886273.1"/>
    </source>
</evidence>
<reference evidence="1" key="1">
    <citation type="submission" date="2020-08" db="EMBL/GenBank/DDBJ databases">
        <title>Plant associated metagenomes--Microbial community diversity and host control of community assembly across model and emerging plant ecological genomics systems.</title>
        <authorList>
            <person name="Dangl J."/>
        </authorList>
    </citation>
    <scope>NUCLEOTIDE SEQUENCE</scope>
    <source>
        <strain evidence="1">KD5</strain>
    </source>
</reference>
<sequence length="34" mass="3745">MHDQSLAAMRSVDNPAFAMLLEGIRKAVREGWGS</sequence>
<organism evidence="1 2">
    <name type="scientific">Pseudomonas umsongensis</name>
    <dbReference type="NCBI Taxonomy" id="198618"/>
    <lineage>
        <taxon>Bacteria</taxon>
        <taxon>Pseudomonadati</taxon>
        <taxon>Pseudomonadota</taxon>
        <taxon>Gammaproteobacteria</taxon>
        <taxon>Pseudomonadales</taxon>
        <taxon>Pseudomonadaceae</taxon>
        <taxon>Pseudomonas</taxon>
    </lineage>
</organism>
<accession>A0ACC5MCA0</accession>